<keyword evidence="1" id="KW-0812">Transmembrane</keyword>
<keyword evidence="1" id="KW-1133">Transmembrane helix</keyword>
<dbReference type="Pfam" id="PF03268">
    <property type="entry name" value="DUF267"/>
    <property type="match status" value="1"/>
</dbReference>
<dbReference type="EMBL" id="BTSY01000004">
    <property type="protein sequence ID" value="GMT22182.1"/>
    <property type="molecule type" value="Genomic_DNA"/>
</dbReference>
<proteinExistence type="predicted"/>
<evidence type="ECO:0000313" key="2">
    <source>
        <dbReference type="EMBL" id="GMT22182.1"/>
    </source>
</evidence>
<evidence type="ECO:0000256" key="1">
    <source>
        <dbReference type="SAM" id="Phobius"/>
    </source>
</evidence>
<dbReference type="InterPro" id="IPR004950">
    <property type="entry name" value="DUF267_CAE_spp"/>
</dbReference>
<keyword evidence="3" id="KW-1185">Reference proteome</keyword>
<evidence type="ECO:0000313" key="3">
    <source>
        <dbReference type="Proteomes" id="UP001432322"/>
    </source>
</evidence>
<dbReference type="PANTHER" id="PTHR31930:SF1">
    <property type="entry name" value="SERPENTINE RECEPTOR, CLASS R"/>
    <property type="match status" value="1"/>
</dbReference>
<accession>A0AAV5VW64</accession>
<feature type="non-terminal residue" evidence="2">
    <location>
        <position position="143"/>
    </location>
</feature>
<feature type="transmembrane region" description="Helical" evidence="1">
    <location>
        <begin position="55"/>
        <end position="75"/>
    </location>
</feature>
<organism evidence="2 3">
    <name type="scientific">Pristionchus fissidentatus</name>
    <dbReference type="NCBI Taxonomy" id="1538716"/>
    <lineage>
        <taxon>Eukaryota</taxon>
        <taxon>Metazoa</taxon>
        <taxon>Ecdysozoa</taxon>
        <taxon>Nematoda</taxon>
        <taxon>Chromadorea</taxon>
        <taxon>Rhabditida</taxon>
        <taxon>Rhabditina</taxon>
        <taxon>Diplogasteromorpha</taxon>
        <taxon>Diplogasteroidea</taxon>
        <taxon>Neodiplogasteridae</taxon>
        <taxon>Pristionchus</taxon>
    </lineage>
</organism>
<comment type="caution">
    <text evidence="2">The sequence shown here is derived from an EMBL/GenBank/DDBJ whole genome shotgun (WGS) entry which is preliminary data.</text>
</comment>
<sequence>LLQVGAAVSSIYLLLTLATSIKRGLYGRYYNNETGTIQPSEPHFFSSHNLFGVEILLALWMAACSVLATVSYVFLHRAVSKELTSFNEDLTAAAENSTLLASLESFSIRHLAILKLVAFLTERTNTFASFSTVCFLVVNRNPF</sequence>
<name>A0AAV5VW64_9BILA</name>
<keyword evidence="1" id="KW-0472">Membrane</keyword>
<reference evidence="2" key="1">
    <citation type="submission" date="2023-10" db="EMBL/GenBank/DDBJ databases">
        <title>Genome assembly of Pristionchus species.</title>
        <authorList>
            <person name="Yoshida K."/>
            <person name="Sommer R.J."/>
        </authorList>
    </citation>
    <scope>NUCLEOTIDE SEQUENCE</scope>
    <source>
        <strain evidence="2">RS5133</strain>
    </source>
</reference>
<dbReference type="Proteomes" id="UP001432322">
    <property type="component" value="Unassembled WGS sequence"/>
</dbReference>
<gene>
    <name evidence="2" type="ORF">PFISCL1PPCAC_13479</name>
</gene>
<dbReference type="PANTHER" id="PTHR31930">
    <property type="entry name" value="SERPENTINE RECEPTOR, CLASS R"/>
    <property type="match status" value="1"/>
</dbReference>
<feature type="non-terminal residue" evidence="2">
    <location>
        <position position="1"/>
    </location>
</feature>
<protein>
    <submittedName>
        <fullName evidence="2">Uncharacterized protein</fullName>
    </submittedName>
</protein>
<dbReference type="AlphaFoldDB" id="A0AAV5VW64"/>